<dbReference type="Proteomes" id="UP001642409">
    <property type="component" value="Unassembled WGS sequence"/>
</dbReference>
<gene>
    <name evidence="2" type="ORF">HINF_LOCUS2331</name>
    <name evidence="3" type="ORF">HINF_LOCUS46373</name>
</gene>
<reference evidence="3 4" key="2">
    <citation type="submission" date="2024-07" db="EMBL/GenBank/DDBJ databases">
        <authorList>
            <person name="Akdeniz Z."/>
        </authorList>
    </citation>
    <scope>NUCLEOTIDE SEQUENCE [LARGE SCALE GENOMIC DNA]</scope>
</reference>
<evidence type="ECO:0000313" key="2">
    <source>
        <dbReference type="EMBL" id="CAI9914686.1"/>
    </source>
</evidence>
<keyword evidence="1" id="KW-0812">Transmembrane</keyword>
<keyword evidence="4" id="KW-1185">Reference proteome</keyword>
<evidence type="ECO:0000313" key="3">
    <source>
        <dbReference type="EMBL" id="CAL6055086.1"/>
    </source>
</evidence>
<dbReference type="EMBL" id="CATOUU010000056">
    <property type="protein sequence ID" value="CAI9914686.1"/>
    <property type="molecule type" value="Genomic_DNA"/>
</dbReference>
<name>A0AA86N8J9_9EUKA</name>
<keyword evidence="1" id="KW-1133">Transmembrane helix</keyword>
<evidence type="ECO:0000313" key="4">
    <source>
        <dbReference type="Proteomes" id="UP001642409"/>
    </source>
</evidence>
<reference evidence="2" key="1">
    <citation type="submission" date="2023-06" db="EMBL/GenBank/DDBJ databases">
        <authorList>
            <person name="Kurt Z."/>
        </authorList>
    </citation>
    <scope>NUCLEOTIDE SEQUENCE</scope>
</reference>
<sequence>MIYIDYDSCSKNCYKGICELVYNNSVVTVEYTCKTSNLNYYWWFMTIPVIALILYFLLFCCCDERDDDYDYDVEVRVEAQPAKVVHDLNQKTKVNANVTGIAPQGQQVTLPNSQVGIFIPQTQPQLAPAIAPQQAPLYYLPQPIYQQQQPNYQQQYRVYNQPQIQQTIEMPQMPNMQ</sequence>
<keyword evidence="1" id="KW-0472">Membrane</keyword>
<protein>
    <submittedName>
        <fullName evidence="3">Hypothetical_protein</fullName>
    </submittedName>
</protein>
<evidence type="ECO:0000256" key="1">
    <source>
        <dbReference type="SAM" id="Phobius"/>
    </source>
</evidence>
<feature type="transmembrane region" description="Helical" evidence="1">
    <location>
        <begin position="40"/>
        <end position="61"/>
    </location>
</feature>
<dbReference type="EMBL" id="CAXDID020000205">
    <property type="protein sequence ID" value="CAL6055086.1"/>
    <property type="molecule type" value="Genomic_DNA"/>
</dbReference>
<accession>A0AA86N8J9</accession>
<organism evidence="2">
    <name type="scientific">Hexamita inflata</name>
    <dbReference type="NCBI Taxonomy" id="28002"/>
    <lineage>
        <taxon>Eukaryota</taxon>
        <taxon>Metamonada</taxon>
        <taxon>Diplomonadida</taxon>
        <taxon>Hexamitidae</taxon>
        <taxon>Hexamitinae</taxon>
        <taxon>Hexamita</taxon>
    </lineage>
</organism>
<dbReference type="AlphaFoldDB" id="A0AA86N8J9"/>
<proteinExistence type="predicted"/>
<comment type="caution">
    <text evidence="2">The sequence shown here is derived from an EMBL/GenBank/DDBJ whole genome shotgun (WGS) entry which is preliminary data.</text>
</comment>